<sequence>MTNLIGFYTDECAGGYDLVLAIARYSAGLARGRFGLNGGTFHCDAAEFHSHIGEFSGLLRGQEVHGSELAIVPEEILDLIVGGFTSSVADMDIICGGSTAGAGELNVFGHETDTNCASDGGVDGIGDVFHGGCAYGEVCSRGWSHGSTGDESGFTGATAGGCTCFAGVADLHVFDDATLAESDVFLAEIVELRGGKKIDVFEHGARFLDDIHTELICESAASEVNHERFGEHNLDAIAVHYCILGGAWVGRQETRLDRHHLVSYSLRAGVGEPGLHVASGCSGSLGVTSDFGPEFIDTSDADIGSLFIDLAGIPASMNTHPIFLEFSLGESGVIEFVHPSFVCVGDLVLVSVFGGGDTITYAIDGAIGEEGAPLGAGGLDEDIAETFVAHFLTGSHDPARIIFEEFLGFGFSSGEITNTFVVIRVFRLFLAINGDSFSRGKAVAAAGAFDVHRIDYFLTFILLLDAGTFFGIDGEILFASIENRATEFIAIHVCIGAATVSTCRFIAPG</sequence>
<protein>
    <submittedName>
        <fullName evidence="1">Unannotated protein</fullName>
    </submittedName>
</protein>
<proteinExistence type="predicted"/>
<dbReference type="AlphaFoldDB" id="A0A6J6EMB5"/>
<evidence type="ECO:0000313" key="1">
    <source>
        <dbReference type="EMBL" id="CAB4576505.1"/>
    </source>
</evidence>
<name>A0A6J6EMB5_9ZZZZ</name>
<gene>
    <name evidence="1" type="ORF">UFOPK1726_00601</name>
</gene>
<dbReference type="EMBL" id="CAEZTT010000057">
    <property type="protein sequence ID" value="CAB4576505.1"/>
    <property type="molecule type" value="Genomic_DNA"/>
</dbReference>
<organism evidence="1">
    <name type="scientific">freshwater metagenome</name>
    <dbReference type="NCBI Taxonomy" id="449393"/>
    <lineage>
        <taxon>unclassified sequences</taxon>
        <taxon>metagenomes</taxon>
        <taxon>ecological metagenomes</taxon>
    </lineage>
</organism>
<reference evidence="1" key="1">
    <citation type="submission" date="2020-05" db="EMBL/GenBank/DDBJ databases">
        <authorList>
            <person name="Chiriac C."/>
            <person name="Salcher M."/>
            <person name="Ghai R."/>
            <person name="Kavagutti S V."/>
        </authorList>
    </citation>
    <scope>NUCLEOTIDE SEQUENCE</scope>
</reference>
<accession>A0A6J6EMB5</accession>